<dbReference type="Proteomes" id="UP001235303">
    <property type="component" value="Unassembled WGS sequence"/>
</dbReference>
<sequence length="41" mass="4725">MNVTGDRLKLLQTDETSEKIWAIVKNCEEIFMNLVLDANKT</sequence>
<accession>A0ABT7AYL5</accession>
<dbReference type="RefSeq" id="WP_283755435.1">
    <property type="nucleotide sequence ID" value="NZ_JAQOSP010000123.1"/>
</dbReference>
<dbReference type="EMBL" id="JAQOSP010000123">
    <property type="protein sequence ID" value="MDJ1171682.1"/>
    <property type="molecule type" value="Genomic_DNA"/>
</dbReference>
<protein>
    <submittedName>
        <fullName evidence="1">Uncharacterized protein</fullName>
    </submittedName>
</protein>
<name>A0ABT7AYL5_9CYAN</name>
<evidence type="ECO:0000313" key="1">
    <source>
        <dbReference type="EMBL" id="MDJ1171682.1"/>
    </source>
</evidence>
<comment type="caution">
    <text evidence="1">The sequence shown here is derived from an EMBL/GenBank/DDBJ whole genome shotgun (WGS) entry which is preliminary data.</text>
</comment>
<reference evidence="1 2" key="1">
    <citation type="submission" date="2023-01" db="EMBL/GenBank/DDBJ databases">
        <title>Novel diversity within Roseofilum (Cyanobacteria; Desertifilaceae) from marine benthic mats with descriptions of four novel species.</title>
        <authorList>
            <person name="Wang Y."/>
            <person name="Berthold D.E."/>
            <person name="Hu J."/>
            <person name="Lefler F.W."/>
            <person name="Laughinghouse H.D. IV."/>
        </authorList>
    </citation>
    <scope>NUCLEOTIDE SEQUENCE [LARGE SCALE GENOMIC DNA]</scope>
    <source>
        <strain evidence="1 2">BLCC-M154</strain>
    </source>
</reference>
<organism evidence="1 2">
    <name type="scientific">Roseofilum acuticapitatum BLCC-M154</name>
    <dbReference type="NCBI Taxonomy" id="3022444"/>
    <lineage>
        <taxon>Bacteria</taxon>
        <taxon>Bacillati</taxon>
        <taxon>Cyanobacteriota</taxon>
        <taxon>Cyanophyceae</taxon>
        <taxon>Desertifilales</taxon>
        <taxon>Desertifilaceae</taxon>
        <taxon>Roseofilum</taxon>
        <taxon>Roseofilum acuticapitatum</taxon>
    </lineage>
</organism>
<gene>
    <name evidence="1" type="ORF">PMG71_19835</name>
</gene>
<evidence type="ECO:0000313" key="2">
    <source>
        <dbReference type="Proteomes" id="UP001235303"/>
    </source>
</evidence>
<proteinExistence type="predicted"/>
<keyword evidence="2" id="KW-1185">Reference proteome</keyword>